<feature type="domain" description="Protein kinase" evidence="7">
    <location>
        <begin position="258"/>
        <end position="523"/>
    </location>
</feature>
<dbReference type="Proteomes" id="UP000298138">
    <property type="component" value="Unassembled WGS sequence"/>
</dbReference>
<feature type="compositionally biased region" description="Polar residues" evidence="5">
    <location>
        <begin position="83"/>
        <end position="99"/>
    </location>
</feature>
<feature type="region of interest" description="Disordered" evidence="5">
    <location>
        <begin position="1"/>
        <end position="120"/>
    </location>
</feature>
<evidence type="ECO:0000313" key="8">
    <source>
        <dbReference type="EMBL" id="TGZ78921.1"/>
    </source>
</evidence>
<dbReference type="SUPFAM" id="SSF49879">
    <property type="entry name" value="SMAD/FHA domain"/>
    <property type="match status" value="1"/>
</dbReference>
<name>A0A4S2MP17_9PEZI</name>
<feature type="compositionally biased region" description="Basic residues" evidence="5">
    <location>
        <begin position="44"/>
        <end position="53"/>
    </location>
</feature>
<dbReference type="Gene3D" id="3.30.200.20">
    <property type="entry name" value="Phosphorylase Kinase, domain 1"/>
    <property type="match status" value="1"/>
</dbReference>
<evidence type="ECO:0000256" key="1">
    <source>
        <dbReference type="ARBA" id="ARBA00005575"/>
    </source>
</evidence>
<dbReference type="Gene3D" id="1.10.510.10">
    <property type="entry name" value="Transferase(Phosphotransferase) domain 1"/>
    <property type="match status" value="1"/>
</dbReference>
<dbReference type="InterPro" id="IPR008271">
    <property type="entry name" value="Ser/Thr_kinase_AS"/>
</dbReference>
<feature type="domain" description="FHA" evidence="6">
    <location>
        <begin position="167"/>
        <end position="219"/>
    </location>
</feature>
<dbReference type="InterPro" id="IPR017441">
    <property type="entry name" value="Protein_kinase_ATP_BS"/>
</dbReference>
<dbReference type="PROSITE" id="PS50006">
    <property type="entry name" value="FHA_DOMAIN"/>
    <property type="match status" value="1"/>
</dbReference>
<dbReference type="PANTHER" id="PTHR24347">
    <property type="entry name" value="SERINE/THREONINE-PROTEIN KINASE"/>
    <property type="match status" value="1"/>
</dbReference>
<organism evidence="8 9">
    <name type="scientific">Ascodesmis nigricans</name>
    <dbReference type="NCBI Taxonomy" id="341454"/>
    <lineage>
        <taxon>Eukaryota</taxon>
        <taxon>Fungi</taxon>
        <taxon>Dikarya</taxon>
        <taxon>Ascomycota</taxon>
        <taxon>Pezizomycotina</taxon>
        <taxon>Pezizomycetes</taxon>
        <taxon>Pezizales</taxon>
        <taxon>Ascodesmidaceae</taxon>
        <taxon>Ascodesmis</taxon>
    </lineage>
</organism>
<dbReference type="InterPro" id="IPR008984">
    <property type="entry name" value="SMAD_FHA_dom_sf"/>
</dbReference>
<dbReference type="SMART" id="SM00220">
    <property type="entry name" value="S_TKc"/>
    <property type="match status" value="1"/>
</dbReference>
<reference evidence="8 9" key="1">
    <citation type="submission" date="2019-04" db="EMBL/GenBank/DDBJ databases">
        <title>Comparative genomics and transcriptomics to analyze fruiting body development in filamentous ascomycetes.</title>
        <authorList>
            <consortium name="DOE Joint Genome Institute"/>
            <person name="Lutkenhaus R."/>
            <person name="Traeger S."/>
            <person name="Breuer J."/>
            <person name="Kuo A."/>
            <person name="Lipzen A."/>
            <person name="Pangilinan J."/>
            <person name="Dilworth D."/>
            <person name="Sandor L."/>
            <person name="Poggeler S."/>
            <person name="Barry K."/>
            <person name="Grigoriev I.V."/>
            <person name="Nowrousian M."/>
        </authorList>
    </citation>
    <scope>NUCLEOTIDE SEQUENCE [LARGE SCALE GENOMIC DNA]</scope>
    <source>
        <strain evidence="8 9">CBS 389.68</strain>
    </source>
</reference>
<dbReference type="GO" id="GO:0004672">
    <property type="term" value="F:protein kinase activity"/>
    <property type="evidence" value="ECO:0007669"/>
    <property type="project" value="InterPro"/>
</dbReference>
<feature type="binding site" evidence="4">
    <location>
        <position position="287"/>
    </location>
    <ligand>
        <name>ATP</name>
        <dbReference type="ChEBI" id="CHEBI:30616"/>
    </ligand>
</feature>
<dbReference type="InParanoid" id="A0A4S2MP17"/>
<dbReference type="FunFam" id="1.10.510.10:FF:001380">
    <property type="entry name" value="Checkpoint kinase 2-like protein"/>
    <property type="match status" value="1"/>
</dbReference>
<feature type="compositionally biased region" description="Basic and acidic residues" evidence="5">
    <location>
        <begin position="61"/>
        <end position="70"/>
    </location>
</feature>
<feature type="compositionally biased region" description="Low complexity" evidence="5">
    <location>
        <begin position="29"/>
        <end position="43"/>
    </location>
</feature>
<sequence length="663" mass="72864">MFFRWKPETPGSDDEGEAKKPRRSQRIQGKPAAEEAPAGPSKPKNVKAHKKAGKSAPEPAASDHVDKDRLPPPPVPVREELTPISSSPGPQLEPTQLASQFYCPPPIDDEAASQPDPTAWGYLVPLNSSSDENRKTIKLNKGVVNTPQKSQHGTSKRGSKVNAASGFLIGRHAECDHRIDSAVISNRHCILYKEIKNNTFNVVLEDLSSNGTWINSVVVGRNHRRRLNNGDEIEIAGGIQFVFRYPQHRRSSQFRDEWELGPPLGSGHFATVYMATEKSTGNNYAVKVFSKRPNADPSTSNSLGQEIAVLQSVSHPNVLGLKNSYDEDDGVFLILELAPGGELFNYIIEHQKLSEVEARTVFKQLFSGLKYLHDRNIVHRDIKPENILITDKASLHVKLADFGLAKIIGEESFTTSLCGTPSYVAPEILRSNDTRRYDRAVDIWSLGVVLYICLCGFPPFSDELCTPEHPYNLSDQIRNGRYDFPSPYWDPVSDAALDLIEHMLEVHPGRRYTIDQCLEHPWLTGSRFSIKDSFSSVTEQMGGLAFSRKRVERERTLLAHAPGLRNMALVNPSKAKAKAAAAPDVVAASNGSVKKDKGKGKEKARSSSPAAAGGVTPRSPPLDVNTKAFMHVGGKGAEEILYSEGSTEGIKGTLFPELEGKGK</sequence>
<keyword evidence="8" id="KW-0808">Transferase</keyword>
<dbReference type="SUPFAM" id="SSF56112">
    <property type="entry name" value="Protein kinase-like (PK-like)"/>
    <property type="match status" value="1"/>
</dbReference>
<evidence type="ECO:0000256" key="5">
    <source>
        <dbReference type="SAM" id="MobiDB-lite"/>
    </source>
</evidence>
<dbReference type="PROSITE" id="PS00108">
    <property type="entry name" value="PROTEIN_KINASE_ST"/>
    <property type="match status" value="1"/>
</dbReference>
<feature type="compositionally biased region" description="Low complexity" evidence="5">
    <location>
        <begin position="580"/>
        <end position="589"/>
    </location>
</feature>
<dbReference type="PROSITE" id="PS50011">
    <property type="entry name" value="PROTEIN_KINASE_DOM"/>
    <property type="match status" value="1"/>
</dbReference>
<dbReference type="PROSITE" id="PS00107">
    <property type="entry name" value="PROTEIN_KINASE_ATP"/>
    <property type="match status" value="1"/>
</dbReference>
<evidence type="ECO:0000259" key="7">
    <source>
        <dbReference type="PROSITE" id="PS50011"/>
    </source>
</evidence>
<dbReference type="SMART" id="SM00240">
    <property type="entry name" value="FHA"/>
    <property type="match status" value="1"/>
</dbReference>
<evidence type="ECO:0000259" key="6">
    <source>
        <dbReference type="PROSITE" id="PS50006"/>
    </source>
</evidence>
<dbReference type="STRING" id="341454.A0A4S2MP17"/>
<protein>
    <submittedName>
        <fullName evidence="8">Pkinase-domain-containing protein</fullName>
    </submittedName>
</protein>
<dbReference type="FunFam" id="3.30.200.20:FF:000042">
    <property type="entry name" value="Aurora kinase A"/>
    <property type="match status" value="1"/>
</dbReference>
<evidence type="ECO:0000256" key="2">
    <source>
        <dbReference type="ARBA" id="ARBA00022741"/>
    </source>
</evidence>
<keyword evidence="8" id="KW-0418">Kinase</keyword>
<dbReference type="EMBL" id="ML220136">
    <property type="protein sequence ID" value="TGZ78921.1"/>
    <property type="molecule type" value="Genomic_DNA"/>
</dbReference>
<accession>A0A4S2MP17</accession>
<keyword evidence="9" id="KW-1185">Reference proteome</keyword>
<proteinExistence type="inferred from homology"/>
<evidence type="ECO:0000256" key="4">
    <source>
        <dbReference type="PROSITE-ProRule" id="PRU10141"/>
    </source>
</evidence>
<evidence type="ECO:0000313" key="9">
    <source>
        <dbReference type="Proteomes" id="UP000298138"/>
    </source>
</evidence>
<dbReference type="InterPro" id="IPR000719">
    <property type="entry name" value="Prot_kinase_dom"/>
</dbReference>
<evidence type="ECO:0000256" key="3">
    <source>
        <dbReference type="ARBA" id="ARBA00022840"/>
    </source>
</evidence>
<dbReference type="FunCoup" id="A0A4S2MP17">
    <property type="interactions" value="441"/>
</dbReference>
<keyword evidence="2 4" id="KW-0547">Nucleotide-binding</keyword>
<gene>
    <name evidence="8" type="ORF">EX30DRAFT_309404</name>
</gene>
<dbReference type="CDD" id="cd05117">
    <property type="entry name" value="STKc_CAMK"/>
    <property type="match status" value="1"/>
</dbReference>
<dbReference type="AlphaFoldDB" id="A0A4S2MP17"/>
<keyword evidence="3 4" id="KW-0067">ATP-binding</keyword>
<dbReference type="OrthoDB" id="407410at2759"/>
<dbReference type="Gene3D" id="2.60.200.20">
    <property type="match status" value="1"/>
</dbReference>
<dbReference type="Pfam" id="PF00069">
    <property type="entry name" value="Pkinase"/>
    <property type="match status" value="1"/>
</dbReference>
<dbReference type="Pfam" id="PF00498">
    <property type="entry name" value="FHA"/>
    <property type="match status" value="1"/>
</dbReference>
<dbReference type="InterPro" id="IPR011009">
    <property type="entry name" value="Kinase-like_dom_sf"/>
</dbReference>
<feature type="compositionally biased region" description="Basic and acidic residues" evidence="5">
    <location>
        <begin position="593"/>
        <end position="605"/>
    </location>
</feature>
<comment type="similarity">
    <text evidence="1">Belongs to the protein kinase superfamily. CAMK Ser/Thr protein kinase family. CHEK2 subfamily.</text>
</comment>
<dbReference type="GO" id="GO:0005524">
    <property type="term" value="F:ATP binding"/>
    <property type="evidence" value="ECO:0007669"/>
    <property type="project" value="UniProtKB-UniRule"/>
</dbReference>
<dbReference type="InterPro" id="IPR000253">
    <property type="entry name" value="FHA_dom"/>
</dbReference>
<feature type="region of interest" description="Disordered" evidence="5">
    <location>
        <begin position="580"/>
        <end position="626"/>
    </location>
</feature>